<dbReference type="EMBL" id="PFAJ01000059">
    <property type="protein sequence ID" value="PIR96846.1"/>
    <property type="molecule type" value="Genomic_DNA"/>
</dbReference>
<dbReference type="Gene3D" id="3.30.1480.10">
    <property type="entry name" value="NusA, N-terminal domain"/>
    <property type="match status" value="1"/>
</dbReference>
<dbReference type="SUPFAM" id="SSF50249">
    <property type="entry name" value="Nucleic acid-binding proteins"/>
    <property type="match status" value="1"/>
</dbReference>
<evidence type="ECO:0000256" key="1">
    <source>
        <dbReference type="ARBA" id="ARBA00022472"/>
    </source>
</evidence>
<feature type="region of interest" description="Disordered" evidence="8">
    <location>
        <begin position="349"/>
        <end position="398"/>
    </location>
</feature>
<comment type="similarity">
    <text evidence="7">Belongs to the NusA family.</text>
</comment>
<dbReference type="GO" id="GO:0031564">
    <property type="term" value="P:transcription antitermination"/>
    <property type="evidence" value="ECO:0007669"/>
    <property type="project" value="UniProtKB-UniRule"/>
</dbReference>
<dbReference type="CDD" id="cd02134">
    <property type="entry name" value="KH-II_NusA_rpt1"/>
    <property type="match status" value="1"/>
</dbReference>
<feature type="compositionally biased region" description="Basic and acidic residues" evidence="8">
    <location>
        <begin position="379"/>
        <end position="398"/>
    </location>
</feature>
<protein>
    <recommendedName>
        <fullName evidence="7">Transcription termination/antitermination protein NusA</fullName>
    </recommendedName>
</protein>
<dbReference type="NCBIfam" id="TIGR01953">
    <property type="entry name" value="NusA"/>
    <property type="match status" value="1"/>
</dbReference>
<dbReference type="CDD" id="cd22529">
    <property type="entry name" value="KH-II_NusA_rpt2"/>
    <property type="match status" value="1"/>
</dbReference>
<accession>A0A2H0VCM5</accession>
<dbReference type="InterPro" id="IPR013735">
    <property type="entry name" value="TF_NusA_N"/>
</dbReference>
<evidence type="ECO:0000256" key="4">
    <source>
        <dbReference type="ARBA" id="ARBA00022884"/>
    </source>
</evidence>
<evidence type="ECO:0000313" key="10">
    <source>
        <dbReference type="EMBL" id="PIR96846.1"/>
    </source>
</evidence>
<dbReference type="Pfam" id="PF13184">
    <property type="entry name" value="KH_NusA_1st"/>
    <property type="match status" value="1"/>
</dbReference>
<dbReference type="PANTHER" id="PTHR22648">
    <property type="entry name" value="TRANSCRIPTION TERMINATION FACTOR NUSA"/>
    <property type="match status" value="1"/>
</dbReference>
<dbReference type="InterPro" id="IPR009019">
    <property type="entry name" value="KH_sf_prok-type"/>
</dbReference>
<keyword evidence="6 7" id="KW-0804">Transcription</keyword>
<evidence type="ECO:0000313" key="11">
    <source>
        <dbReference type="Proteomes" id="UP000230557"/>
    </source>
</evidence>
<dbReference type="FunFam" id="3.30.300.20:FF:000005">
    <property type="entry name" value="Transcription termination/antitermination protein NusA"/>
    <property type="match status" value="1"/>
</dbReference>
<dbReference type="PROSITE" id="PS50126">
    <property type="entry name" value="S1"/>
    <property type="match status" value="1"/>
</dbReference>
<dbReference type="GO" id="GO:0003700">
    <property type="term" value="F:DNA-binding transcription factor activity"/>
    <property type="evidence" value="ECO:0007669"/>
    <property type="project" value="InterPro"/>
</dbReference>
<reference evidence="11" key="1">
    <citation type="submission" date="2017-09" db="EMBL/GenBank/DDBJ databases">
        <title>Depth-based differentiation of microbial function through sediment-hosted aquifers and enrichment of novel symbionts in the deep terrestrial subsurface.</title>
        <authorList>
            <person name="Probst A.J."/>
            <person name="Ladd B."/>
            <person name="Jarett J.K."/>
            <person name="Geller-Mcgrath D.E."/>
            <person name="Sieber C.M.K."/>
            <person name="Emerson J.B."/>
            <person name="Anantharaman K."/>
            <person name="Thomas B.C."/>
            <person name="Malmstrom R."/>
            <person name="Stieglmeier M."/>
            <person name="Klingl A."/>
            <person name="Woyke T."/>
            <person name="Ryan C.M."/>
            <person name="Banfield J.F."/>
        </authorList>
    </citation>
    <scope>NUCLEOTIDE SEQUENCE [LARGE SCALE GENOMIC DNA]</scope>
</reference>
<dbReference type="InterPro" id="IPR010213">
    <property type="entry name" value="TF_NusA"/>
</dbReference>
<dbReference type="SMART" id="SM00322">
    <property type="entry name" value="KH"/>
    <property type="match status" value="2"/>
</dbReference>
<dbReference type="InterPro" id="IPR015946">
    <property type="entry name" value="KH_dom-like_a/b"/>
</dbReference>
<evidence type="ECO:0000256" key="5">
    <source>
        <dbReference type="ARBA" id="ARBA00023015"/>
    </source>
</evidence>
<dbReference type="InterPro" id="IPR025249">
    <property type="entry name" value="TF_NusA_KH_1st"/>
</dbReference>
<keyword evidence="2 7" id="KW-0963">Cytoplasm</keyword>
<dbReference type="InterPro" id="IPR003029">
    <property type="entry name" value="S1_domain"/>
</dbReference>
<dbReference type="PROSITE" id="PS50084">
    <property type="entry name" value="KH_TYPE_1"/>
    <property type="match status" value="1"/>
</dbReference>
<dbReference type="Proteomes" id="UP000230557">
    <property type="component" value="Unassembled WGS sequence"/>
</dbReference>
<sequence length="398" mass="44259">MNEQFEEALKQLEEEKGIDRKELLIMIEGALAAAFRKDYGKKNQNVMVELKPETMGTKVFDVKTVVDDPKEEDQLEDPQKTISLSQAKKKKKSAKVGDTIKTDITPKTGTNFGRIAAQTAKQVIVQKLREAERDIVFKEYKAKERNLITGVVQRMEGDTVLVDLGRGGGVLFPSEQIRGENYRIGSRIKVLVLHVEPTPKGPKITLSRSHPDMVRRLFEIEVPEVSAGIVEIKAVAREAGSRVKVAVWSNQDGIDPIGSCVGQRGTRVQTIMNELGGEKIDIVAWAEDIVKFIANSLSPAKIINVELNEEAKEAKVSVMEDQLSLAIGKAGQNVRLAARLTGWKLDIKGEKIGRDEEEKPTEEKPAEVAVEPVEEAVVEEEKNEEKKEEKNKEEGSKE</sequence>
<dbReference type="CDD" id="cd04455">
    <property type="entry name" value="S1_NusA"/>
    <property type="match status" value="1"/>
</dbReference>
<keyword evidence="1 7" id="KW-0806">Transcription termination</keyword>
<evidence type="ECO:0000256" key="2">
    <source>
        <dbReference type="ARBA" id="ARBA00022490"/>
    </source>
</evidence>
<gene>
    <name evidence="7 10" type="primary">nusA</name>
    <name evidence="10" type="ORF">COT91_04500</name>
</gene>
<evidence type="ECO:0000256" key="3">
    <source>
        <dbReference type="ARBA" id="ARBA00022814"/>
    </source>
</evidence>
<evidence type="ECO:0000256" key="8">
    <source>
        <dbReference type="SAM" id="MobiDB-lite"/>
    </source>
</evidence>
<dbReference type="InterPro" id="IPR004087">
    <property type="entry name" value="KH_dom"/>
</dbReference>
<dbReference type="InterPro" id="IPR012340">
    <property type="entry name" value="NA-bd_OB-fold"/>
</dbReference>
<dbReference type="InterPro" id="IPR058582">
    <property type="entry name" value="KH_NusA_2nd"/>
</dbReference>
<dbReference type="GO" id="GO:0003723">
    <property type="term" value="F:RNA binding"/>
    <property type="evidence" value="ECO:0007669"/>
    <property type="project" value="UniProtKB-UniRule"/>
</dbReference>
<keyword evidence="5 7" id="KW-0805">Transcription regulation</keyword>
<feature type="domain" description="S1 motif" evidence="9">
    <location>
        <begin position="145"/>
        <end position="209"/>
    </location>
</feature>
<comment type="subcellular location">
    <subcellularLocation>
        <location evidence="7">Cytoplasm</location>
    </subcellularLocation>
</comment>
<evidence type="ECO:0000256" key="7">
    <source>
        <dbReference type="HAMAP-Rule" id="MF_00945"/>
    </source>
</evidence>
<dbReference type="Pfam" id="PF26594">
    <property type="entry name" value="KH_NusA_2nd"/>
    <property type="match status" value="1"/>
</dbReference>
<feature type="compositionally biased region" description="Basic and acidic residues" evidence="8">
    <location>
        <begin position="349"/>
        <end position="366"/>
    </location>
</feature>
<keyword evidence="4 7" id="KW-0694">RNA-binding</keyword>
<keyword evidence="3 7" id="KW-0889">Transcription antitermination</keyword>
<dbReference type="FunFam" id="3.30.300.20:FF:000002">
    <property type="entry name" value="Transcription termination/antitermination protein NusA"/>
    <property type="match status" value="1"/>
</dbReference>
<dbReference type="Gene3D" id="3.30.300.20">
    <property type="match status" value="2"/>
</dbReference>
<dbReference type="SMART" id="SM00316">
    <property type="entry name" value="S1"/>
    <property type="match status" value="1"/>
</dbReference>
<dbReference type="GO" id="GO:0006353">
    <property type="term" value="P:DNA-templated transcription termination"/>
    <property type="evidence" value="ECO:0007669"/>
    <property type="project" value="UniProtKB-UniRule"/>
</dbReference>
<dbReference type="PANTHER" id="PTHR22648:SF0">
    <property type="entry name" value="TRANSCRIPTION TERMINATION_ANTITERMINATION PROTEIN NUSA"/>
    <property type="match status" value="1"/>
</dbReference>
<dbReference type="Gene3D" id="2.40.50.140">
    <property type="entry name" value="Nucleic acid-binding proteins"/>
    <property type="match status" value="1"/>
</dbReference>
<comment type="subunit">
    <text evidence="7">Monomer. Binds directly to the core enzyme of the DNA-dependent RNA polymerase and to nascent RNA.</text>
</comment>
<dbReference type="SUPFAM" id="SSF54814">
    <property type="entry name" value="Prokaryotic type KH domain (KH-domain type II)"/>
    <property type="match status" value="2"/>
</dbReference>
<name>A0A2H0VCM5_9BACT</name>
<comment type="function">
    <text evidence="7">Participates in both transcription termination and antitermination.</text>
</comment>
<dbReference type="HAMAP" id="MF_00945_B">
    <property type="entry name" value="NusA_B"/>
    <property type="match status" value="1"/>
</dbReference>
<dbReference type="InterPro" id="IPR030842">
    <property type="entry name" value="TF_NusA_bacterial"/>
</dbReference>
<dbReference type="AlphaFoldDB" id="A0A2H0VCM5"/>
<evidence type="ECO:0000259" key="9">
    <source>
        <dbReference type="PROSITE" id="PS50126"/>
    </source>
</evidence>
<organism evidence="10 11">
    <name type="scientific">Candidatus Doudnabacteria bacterium CG10_big_fil_rev_8_21_14_0_10_41_10</name>
    <dbReference type="NCBI Taxonomy" id="1974551"/>
    <lineage>
        <taxon>Bacteria</taxon>
        <taxon>Candidatus Doudnaibacteriota</taxon>
    </lineage>
</organism>
<proteinExistence type="inferred from homology"/>
<dbReference type="SUPFAM" id="SSF69705">
    <property type="entry name" value="Transcription factor NusA, N-terminal domain"/>
    <property type="match status" value="1"/>
</dbReference>
<evidence type="ECO:0000256" key="6">
    <source>
        <dbReference type="ARBA" id="ARBA00023163"/>
    </source>
</evidence>
<dbReference type="GO" id="GO:0005829">
    <property type="term" value="C:cytosol"/>
    <property type="evidence" value="ECO:0007669"/>
    <property type="project" value="TreeGrafter"/>
</dbReference>
<dbReference type="InterPro" id="IPR036555">
    <property type="entry name" value="NusA_N_sf"/>
</dbReference>
<dbReference type="Pfam" id="PF08529">
    <property type="entry name" value="NusA_N"/>
    <property type="match status" value="1"/>
</dbReference>
<comment type="caution">
    <text evidence="10">The sequence shown here is derived from an EMBL/GenBank/DDBJ whole genome shotgun (WGS) entry which is preliminary data.</text>
</comment>